<feature type="transmembrane region" description="Helical" evidence="6">
    <location>
        <begin position="15"/>
        <end position="38"/>
    </location>
</feature>
<dbReference type="Proteomes" id="UP000005622">
    <property type="component" value="Unassembled WGS sequence"/>
</dbReference>
<keyword evidence="4 6" id="KW-1133">Transmembrane helix</keyword>
<reference evidence="7" key="1">
    <citation type="submission" date="2011-03" db="EMBL/GenBank/DDBJ databases">
        <title>The Genome Sequence of Nematocida sp1 strain ERTm2.</title>
        <authorList>
            <consortium name="The Broad Institute Genome Sequencing Platform"/>
            <consortium name="The Broad Institute Genome Sequencing Center for Infectious Disease"/>
            <person name="Cuomo C."/>
            <person name="Troemel E."/>
            <person name="Young S.K."/>
            <person name="Zeng Q."/>
            <person name="Gargeya S."/>
            <person name="Fitzgerald M."/>
            <person name="Haas B."/>
            <person name="Abouelleil A."/>
            <person name="Alvarado L."/>
            <person name="Arachchi H.M."/>
            <person name="Berlin A."/>
            <person name="Brown A."/>
            <person name="Chapman S.B."/>
            <person name="Chen Z."/>
            <person name="Dunbar C."/>
            <person name="Freedman E."/>
            <person name="Gearin G."/>
            <person name="Gellesch M."/>
            <person name="Goldberg J."/>
            <person name="Griggs A."/>
            <person name="Gujja S."/>
            <person name="Heilman E.R."/>
            <person name="Heiman D."/>
            <person name="Howarth C."/>
            <person name="Larson L."/>
            <person name="Lui A."/>
            <person name="MacDonald P.J.P."/>
            <person name="Mehta T."/>
            <person name="Montmayeur A."/>
            <person name="Murphy C."/>
            <person name="Neiman D."/>
            <person name="Pearson M."/>
            <person name="Priest M."/>
            <person name="Roberts A."/>
            <person name="Saif S."/>
            <person name="Shea T."/>
            <person name="Shenoy N."/>
            <person name="Sisk P."/>
            <person name="Stolte C."/>
            <person name="Sykes S."/>
            <person name="White J."/>
            <person name="Yandava C."/>
            <person name="Wortman J."/>
            <person name="Nusbaum C."/>
            <person name="Birren B."/>
        </authorList>
    </citation>
    <scope>NUCLEOTIDE SEQUENCE</scope>
    <source>
        <strain evidence="7">ERTm2</strain>
    </source>
</reference>
<dbReference type="PANTHER" id="PTHR12703">
    <property type="entry name" value="TRANSMEMBRANE PROTEIN 33"/>
    <property type="match status" value="1"/>
</dbReference>
<comment type="subcellular location">
    <subcellularLocation>
        <location evidence="1">Membrane</location>
        <topology evidence="1">Multi-pass membrane protein</topology>
    </subcellularLocation>
</comment>
<dbReference type="GO" id="GO:0061024">
    <property type="term" value="P:membrane organization"/>
    <property type="evidence" value="ECO:0007669"/>
    <property type="project" value="TreeGrafter"/>
</dbReference>
<dbReference type="GO" id="GO:0016020">
    <property type="term" value="C:membrane"/>
    <property type="evidence" value="ECO:0007669"/>
    <property type="project" value="UniProtKB-SubCell"/>
</dbReference>
<dbReference type="HOGENOM" id="CLU_1138274_0_0_1"/>
<evidence type="ECO:0000256" key="5">
    <source>
        <dbReference type="ARBA" id="ARBA00023136"/>
    </source>
</evidence>
<evidence type="ECO:0000256" key="6">
    <source>
        <dbReference type="SAM" id="Phobius"/>
    </source>
</evidence>
<comment type="similarity">
    <text evidence="2">Belongs to the PER33/POM33 family.</text>
</comment>
<proteinExistence type="inferred from homology"/>
<gene>
    <name evidence="7" type="ORF">NERG_00214</name>
</gene>
<dbReference type="InterPro" id="IPR005344">
    <property type="entry name" value="TMEM33/Pom33"/>
</dbReference>
<dbReference type="AlphaFoldDB" id="H8Z9E3"/>
<dbReference type="PANTHER" id="PTHR12703:SF4">
    <property type="entry name" value="TRANSMEMBRANE PROTEIN 33"/>
    <property type="match status" value="1"/>
</dbReference>
<evidence type="ECO:0000256" key="4">
    <source>
        <dbReference type="ARBA" id="ARBA00022989"/>
    </source>
</evidence>
<accession>H8Z9E3</accession>
<sequence length="244" mass="27306">MKKGAKGKDFLIEQIWLWSSISFITIYSMILVKVISGLGINKRVLHIGSCLSLIATYSSCIFFKSSAINIQKLLKDGNFRCLLVACSLLSVRSMVIPMLPFLLMSTLSVAGYINKNRSKFEKTSVVGAAHNLAIQKDQITLFALKIEVLSLPLIFLHLVLGSADLFLFVSYASMVWYEYTTNPRMKSAVYEIIEVIDRLVGSSNVPHSLREKYSLLKEYIKMRLPVSEGMDASGQPKISQVHSN</sequence>
<keyword evidence="3 6" id="KW-0812">Transmembrane</keyword>
<evidence type="ECO:0000256" key="3">
    <source>
        <dbReference type="ARBA" id="ARBA00022692"/>
    </source>
</evidence>
<evidence type="ECO:0000256" key="1">
    <source>
        <dbReference type="ARBA" id="ARBA00004141"/>
    </source>
</evidence>
<dbReference type="Pfam" id="PF03661">
    <property type="entry name" value="TMEM33_Pom33"/>
    <property type="match status" value="1"/>
</dbReference>
<evidence type="ECO:0000313" key="7">
    <source>
        <dbReference type="EMBL" id="EHY66574.1"/>
    </source>
</evidence>
<evidence type="ECO:0000256" key="2">
    <source>
        <dbReference type="ARBA" id="ARBA00007322"/>
    </source>
</evidence>
<feature type="transmembrane region" description="Helical" evidence="6">
    <location>
        <begin position="83"/>
        <end position="113"/>
    </location>
</feature>
<organism evidence="7">
    <name type="scientific">Nematocida ausubeli (strain ATCC PRA-371 / ERTm2)</name>
    <name type="common">Nematode killer fungus</name>
    <dbReference type="NCBI Taxonomy" id="1913371"/>
    <lineage>
        <taxon>Eukaryota</taxon>
        <taxon>Fungi</taxon>
        <taxon>Fungi incertae sedis</taxon>
        <taxon>Microsporidia</taxon>
        <taxon>Nematocida</taxon>
    </lineage>
</organism>
<feature type="transmembrane region" description="Helical" evidence="6">
    <location>
        <begin position="154"/>
        <end position="177"/>
    </location>
</feature>
<protein>
    <submittedName>
        <fullName evidence="7">Uncharacterized protein</fullName>
    </submittedName>
</protein>
<name>H8Z9E3_NEMA1</name>
<dbReference type="GO" id="GO:0071786">
    <property type="term" value="P:endoplasmic reticulum tubular network organization"/>
    <property type="evidence" value="ECO:0007669"/>
    <property type="project" value="TreeGrafter"/>
</dbReference>
<keyword evidence="5 6" id="KW-0472">Membrane</keyword>
<dbReference type="EMBL" id="JH604633">
    <property type="protein sequence ID" value="EHY66574.1"/>
    <property type="molecule type" value="Genomic_DNA"/>
</dbReference>
<dbReference type="GO" id="GO:0005783">
    <property type="term" value="C:endoplasmic reticulum"/>
    <property type="evidence" value="ECO:0007669"/>
    <property type="project" value="TreeGrafter"/>
</dbReference>
<dbReference type="InterPro" id="IPR051645">
    <property type="entry name" value="PER33/POM33_regulator"/>
</dbReference>